<gene>
    <name evidence="2" type="ORF">GMD78_01435</name>
</gene>
<keyword evidence="3" id="KW-1185">Reference proteome</keyword>
<dbReference type="Pfam" id="PF10531">
    <property type="entry name" value="SLBB"/>
    <property type="match status" value="1"/>
</dbReference>
<dbReference type="NCBIfam" id="TIGR00426">
    <property type="entry name" value="competence protein ComEA helix-hairpin-helix repeat region"/>
    <property type="match status" value="1"/>
</dbReference>
<dbReference type="Proteomes" id="UP000469125">
    <property type="component" value="Unassembled WGS sequence"/>
</dbReference>
<evidence type="ECO:0000259" key="1">
    <source>
        <dbReference type="SMART" id="SM00278"/>
    </source>
</evidence>
<feature type="domain" description="Helix-hairpin-helix DNA-binding motif class 1" evidence="1">
    <location>
        <begin position="156"/>
        <end position="175"/>
    </location>
</feature>
<dbReference type="PANTHER" id="PTHR21180">
    <property type="entry name" value="ENDONUCLEASE/EXONUCLEASE/PHOSPHATASE FAMILY DOMAIN-CONTAINING PROTEIN 1"/>
    <property type="match status" value="1"/>
</dbReference>
<dbReference type="InterPro" id="IPR019554">
    <property type="entry name" value="Soluble_ligand-bd"/>
</dbReference>
<feature type="domain" description="Helix-hairpin-helix DNA-binding motif class 1" evidence="1">
    <location>
        <begin position="126"/>
        <end position="145"/>
    </location>
</feature>
<dbReference type="Gene3D" id="3.10.560.10">
    <property type="entry name" value="Outer membrane lipoprotein wza domain like"/>
    <property type="match status" value="1"/>
</dbReference>
<name>A0A6N8FCI6_9BACI</name>
<dbReference type="SMART" id="SM00278">
    <property type="entry name" value="HhH1"/>
    <property type="match status" value="2"/>
</dbReference>
<sequence length="179" mass="19816">MMVIILFLTNRSSQTADNEFIPISTDLSPETNSPIEQHDQNYPILVDIKGEIITPGVYEMSNDSRIEDVVKQAGGFTNEADQTVINLAQKVHDEMIIVVPSVNEAAVLSSNEAHQAKVRINYATVEEIQMLNGIGPSKANAIIAYREEHGFFNHVEDLLNVSGIGEKTLENIRDDIQVP</sequence>
<protein>
    <submittedName>
        <fullName evidence="2">ComEA family DNA-binding protein</fullName>
    </submittedName>
</protein>
<dbReference type="InterPro" id="IPR010994">
    <property type="entry name" value="RuvA_2-like"/>
</dbReference>
<proteinExistence type="predicted"/>
<reference evidence="2 3" key="1">
    <citation type="submission" date="2019-11" db="EMBL/GenBank/DDBJ databases">
        <authorList>
            <person name="Li X."/>
        </authorList>
    </citation>
    <scope>NUCLEOTIDE SEQUENCE [LARGE SCALE GENOMIC DNA]</scope>
    <source>
        <strain evidence="2 3">L9</strain>
    </source>
</reference>
<dbReference type="GO" id="GO:0006281">
    <property type="term" value="P:DNA repair"/>
    <property type="evidence" value="ECO:0007669"/>
    <property type="project" value="InterPro"/>
</dbReference>
<dbReference type="SUPFAM" id="SSF47781">
    <property type="entry name" value="RuvA domain 2-like"/>
    <property type="match status" value="1"/>
</dbReference>
<evidence type="ECO:0000313" key="2">
    <source>
        <dbReference type="EMBL" id="MUK87065.1"/>
    </source>
</evidence>
<dbReference type="GO" id="GO:0015627">
    <property type="term" value="C:type II protein secretion system complex"/>
    <property type="evidence" value="ECO:0007669"/>
    <property type="project" value="TreeGrafter"/>
</dbReference>
<dbReference type="InterPro" id="IPR051675">
    <property type="entry name" value="Endo/Exo/Phosphatase_dom_1"/>
</dbReference>
<comment type="caution">
    <text evidence="2">The sequence shown here is derived from an EMBL/GenBank/DDBJ whole genome shotgun (WGS) entry which is preliminary data.</text>
</comment>
<accession>A0A6N8FCI6</accession>
<keyword evidence="2" id="KW-0238">DNA-binding</keyword>
<dbReference type="EMBL" id="WOCA01000001">
    <property type="protein sequence ID" value="MUK87065.1"/>
    <property type="molecule type" value="Genomic_DNA"/>
</dbReference>
<dbReference type="Gene3D" id="1.10.150.310">
    <property type="entry name" value="Tex RuvX-like domain-like"/>
    <property type="match status" value="1"/>
</dbReference>
<dbReference type="Pfam" id="PF12836">
    <property type="entry name" value="HHH_3"/>
    <property type="match status" value="1"/>
</dbReference>
<dbReference type="GO" id="GO:0015628">
    <property type="term" value="P:protein secretion by the type II secretion system"/>
    <property type="evidence" value="ECO:0007669"/>
    <property type="project" value="TreeGrafter"/>
</dbReference>
<organism evidence="2 3">
    <name type="scientific">Ornithinibacillus caprae</name>
    <dbReference type="NCBI Taxonomy" id="2678566"/>
    <lineage>
        <taxon>Bacteria</taxon>
        <taxon>Bacillati</taxon>
        <taxon>Bacillota</taxon>
        <taxon>Bacilli</taxon>
        <taxon>Bacillales</taxon>
        <taxon>Bacillaceae</taxon>
        <taxon>Ornithinibacillus</taxon>
    </lineage>
</organism>
<dbReference type="InterPro" id="IPR004509">
    <property type="entry name" value="Competence_ComEA_HhH"/>
</dbReference>
<dbReference type="PANTHER" id="PTHR21180:SF32">
    <property type="entry name" value="ENDONUCLEASE_EXONUCLEASE_PHOSPHATASE FAMILY DOMAIN-CONTAINING PROTEIN 1"/>
    <property type="match status" value="1"/>
</dbReference>
<dbReference type="GO" id="GO:0003677">
    <property type="term" value="F:DNA binding"/>
    <property type="evidence" value="ECO:0007669"/>
    <property type="project" value="UniProtKB-KW"/>
</dbReference>
<evidence type="ECO:0000313" key="3">
    <source>
        <dbReference type="Proteomes" id="UP000469125"/>
    </source>
</evidence>
<dbReference type="InterPro" id="IPR003583">
    <property type="entry name" value="Hlx-hairpin-Hlx_DNA-bd_motif"/>
</dbReference>
<dbReference type="AlphaFoldDB" id="A0A6N8FCI6"/>